<dbReference type="Proteomes" id="UP001562425">
    <property type="component" value="Unassembled WGS sequence"/>
</dbReference>
<protein>
    <submittedName>
        <fullName evidence="1">Uncharacterized protein</fullName>
    </submittedName>
</protein>
<organism evidence="1 2">
    <name type="scientific">Culex pipiens pipiens</name>
    <name type="common">Northern house mosquito</name>
    <dbReference type="NCBI Taxonomy" id="38569"/>
    <lineage>
        <taxon>Eukaryota</taxon>
        <taxon>Metazoa</taxon>
        <taxon>Ecdysozoa</taxon>
        <taxon>Arthropoda</taxon>
        <taxon>Hexapoda</taxon>
        <taxon>Insecta</taxon>
        <taxon>Pterygota</taxon>
        <taxon>Neoptera</taxon>
        <taxon>Endopterygota</taxon>
        <taxon>Diptera</taxon>
        <taxon>Nematocera</taxon>
        <taxon>Culicoidea</taxon>
        <taxon>Culicidae</taxon>
        <taxon>Culicinae</taxon>
        <taxon>Culicini</taxon>
        <taxon>Culex</taxon>
        <taxon>Culex</taxon>
    </lineage>
</organism>
<gene>
    <name evidence="1" type="ORF">pipiens_007749</name>
</gene>
<comment type="caution">
    <text evidence="1">The sequence shown here is derived from an EMBL/GenBank/DDBJ whole genome shotgun (WGS) entry which is preliminary data.</text>
</comment>
<dbReference type="Gene3D" id="1.20.5.2650">
    <property type="match status" value="1"/>
</dbReference>
<name>A0ABD1DK01_CULPP</name>
<keyword evidence="2" id="KW-1185">Reference proteome</keyword>
<evidence type="ECO:0000313" key="2">
    <source>
        <dbReference type="Proteomes" id="UP001562425"/>
    </source>
</evidence>
<dbReference type="AlphaFoldDB" id="A0ABD1DK01"/>
<evidence type="ECO:0000313" key="1">
    <source>
        <dbReference type="EMBL" id="KAL1400053.1"/>
    </source>
</evidence>
<sequence>MLNNTGPGDNHSTSWAEDSWTAKFVVKYPLPEEDGKKAKSKTPKIQRLITLVVLQGKRHRLAKKKR</sequence>
<accession>A0ABD1DK01</accession>
<proteinExistence type="predicted"/>
<reference evidence="1 2" key="1">
    <citation type="submission" date="2024-05" db="EMBL/GenBank/DDBJ databases">
        <title>Culex pipiens pipiens assembly and annotation.</title>
        <authorList>
            <person name="Alout H."/>
            <person name="Durand T."/>
        </authorList>
    </citation>
    <scope>NUCLEOTIDE SEQUENCE [LARGE SCALE GENOMIC DNA]</scope>
    <source>
        <strain evidence="1">HA-2024</strain>
        <tissue evidence="1">Whole body</tissue>
    </source>
</reference>
<dbReference type="EMBL" id="JBEHCU010005374">
    <property type="protein sequence ID" value="KAL1400053.1"/>
    <property type="molecule type" value="Genomic_DNA"/>
</dbReference>